<comment type="caution">
    <text evidence="1">The sequence shown here is derived from an EMBL/GenBank/DDBJ whole genome shotgun (WGS) entry which is preliminary data.</text>
</comment>
<keyword evidence="2" id="KW-1185">Reference proteome</keyword>
<dbReference type="PROSITE" id="PS51257">
    <property type="entry name" value="PROKAR_LIPOPROTEIN"/>
    <property type="match status" value="1"/>
</dbReference>
<sequence length="186" mass="21271">MNKWIKLLGVSFFSLGLLVSCESAEDQNPEEVELTDDDIQDQQVEPEVPAEMAEKSESFVDYLYNIDSEEKIDAAKNFIEEHVMSDAQELFLWATSMKSESEDQLSDIEAVNMTEISEEGQTMPVVKVEVTDANDEQDTIYVLFNEDEKIIFSIRKGEAEKESGEDEQFMDQNDLKELIETIEGEF</sequence>
<organism evidence="1 2">
    <name type="scientific">Virgibacillus byunsanensis</name>
    <dbReference type="NCBI Taxonomy" id="570945"/>
    <lineage>
        <taxon>Bacteria</taxon>
        <taxon>Bacillati</taxon>
        <taxon>Bacillota</taxon>
        <taxon>Bacilli</taxon>
        <taxon>Bacillales</taxon>
        <taxon>Bacillaceae</taxon>
        <taxon>Virgibacillus</taxon>
    </lineage>
</organism>
<accession>A0ABW3LQW5</accession>
<dbReference type="RefSeq" id="WP_390363362.1">
    <property type="nucleotide sequence ID" value="NZ_JBHTKJ010000044.1"/>
</dbReference>
<dbReference type="Proteomes" id="UP001597040">
    <property type="component" value="Unassembled WGS sequence"/>
</dbReference>
<reference evidence="2" key="1">
    <citation type="journal article" date="2019" name="Int. J. Syst. Evol. Microbiol.">
        <title>The Global Catalogue of Microorganisms (GCM) 10K type strain sequencing project: providing services to taxonomists for standard genome sequencing and annotation.</title>
        <authorList>
            <consortium name="The Broad Institute Genomics Platform"/>
            <consortium name="The Broad Institute Genome Sequencing Center for Infectious Disease"/>
            <person name="Wu L."/>
            <person name="Ma J."/>
        </authorList>
    </citation>
    <scope>NUCLEOTIDE SEQUENCE [LARGE SCALE GENOMIC DNA]</scope>
    <source>
        <strain evidence="2">CCUG 56754</strain>
    </source>
</reference>
<protein>
    <submittedName>
        <fullName evidence="1">Uncharacterized protein</fullName>
    </submittedName>
</protein>
<dbReference type="EMBL" id="JBHTKJ010000044">
    <property type="protein sequence ID" value="MFD1039704.1"/>
    <property type="molecule type" value="Genomic_DNA"/>
</dbReference>
<gene>
    <name evidence="1" type="ORF">ACFQ3N_15050</name>
</gene>
<evidence type="ECO:0000313" key="2">
    <source>
        <dbReference type="Proteomes" id="UP001597040"/>
    </source>
</evidence>
<evidence type="ECO:0000313" key="1">
    <source>
        <dbReference type="EMBL" id="MFD1039704.1"/>
    </source>
</evidence>
<name>A0ABW3LQW5_9BACI</name>
<proteinExistence type="predicted"/>